<dbReference type="SUPFAM" id="SSF53474">
    <property type="entry name" value="alpha/beta-Hydrolases"/>
    <property type="match status" value="1"/>
</dbReference>
<dbReference type="EMBL" id="JASJOS010000002">
    <property type="protein sequence ID" value="MDJ1479591.1"/>
    <property type="molecule type" value="Genomic_DNA"/>
</dbReference>
<accession>A0AAE3QMD2</accession>
<comment type="similarity">
    <text evidence="1 3">Belongs to the type-B carboxylesterase/lipase family.</text>
</comment>
<dbReference type="PANTHER" id="PTHR11559">
    <property type="entry name" value="CARBOXYLESTERASE"/>
    <property type="match status" value="1"/>
</dbReference>
<dbReference type="InterPro" id="IPR019826">
    <property type="entry name" value="Carboxylesterase_B_AS"/>
</dbReference>
<keyword evidence="3" id="KW-0732">Signal</keyword>
<comment type="caution">
    <text evidence="5">The sequence shown here is derived from an EMBL/GenBank/DDBJ whole genome shotgun (WGS) entry which is preliminary data.</text>
</comment>
<organism evidence="5 6">
    <name type="scientific">Xanthocytophaga flava</name>
    <dbReference type="NCBI Taxonomy" id="3048013"/>
    <lineage>
        <taxon>Bacteria</taxon>
        <taxon>Pseudomonadati</taxon>
        <taxon>Bacteroidota</taxon>
        <taxon>Cytophagia</taxon>
        <taxon>Cytophagales</taxon>
        <taxon>Rhodocytophagaceae</taxon>
        <taxon>Xanthocytophaga</taxon>
    </lineage>
</organism>
<keyword evidence="2 3" id="KW-0378">Hydrolase</keyword>
<sequence>MKRPFTLLLCIFLQSMYMYSVAQKPAPSPDPITSGAKIAVVQTEYGKVRGYIHNGIFTYKGIPYAQAARFMPPVKPASWEGVRSSMTYGPVCPLIDPTTAVNDESEFLFHHDWGYTNEDCLRLNIWSQGINDTKKRPVMVWLHGGGYSAGSSQELPSYDGENLSKKGDVVVVSVNHRLNILGFLDLSAYGEKYKSSANVGMMDLVAALQWVKGNIVRFGGDPDNVTIFGQSGGGGKVSTLMNAPSAKGLFHKAIIQSGGGGLNFKEKSISGRISAAVLEELGLKSTQIDSIQKVPYDKLAAAGKKALRKVQEQLKAEGKEIPGFGLGWGPTQDGTFLPYQPTAPEAIALSSDIPLMVGSTKNEFMASLRDPSLRTASQDEIKARLQKQYGEKTDAYLAAVKKAYPADTRPTDLIDIDDMFRRGAIKQADLKSTGKAPVYMYLFTWQSPVQDGEYKAVHCMEIAFAFNNISRCEEMTGGGKEAIALAQKVSQAWINFAKTGNPNHKGLPVWQKYTPANGATMIFDNQCVEKYHHDKEFLEITPSRML</sequence>
<protein>
    <recommendedName>
        <fullName evidence="3">Carboxylic ester hydrolase</fullName>
        <ecNumber evidence="3">3.1.1.-</ecNumber>
    </recommendedName>
</protein>
<dbReference type="Pfam" id="PF00135">
    <property type="entry name" value="COesterase"/>
    <property type="match status" value="1"/>
</dbReference>
<evidence type="ECO:0000256" key="2">
    <source>
        <dbReference type="ARBA" id="ARBA00022801"/>
    </source>
</evidence>
<dbReference type="GO" id="GO:0016787">
    <property type="term" value="F:hydrolase activity"/>
    <property type="evidence" value="ECO:0007669"/>
    <property type="project" value="UniProtKB-KW"/>
</dbReference>
<gene>
    <name evidence="5" type="ORF">QNI16_03785</name>
</gene>
<dbReference type="AlphaFoldDB" id="A0AAE3QMD2"/>
<dbReference type="Proteomes" id="UP001241110">
    <property type="component" value="Unassembled WGS sequence"/>
</dbReference>
<proteinExistence type="inferred from homology"/>
<dbReference type="EC" id="3.1.1.-" evidence="3"/>
<evidence type="ECO:0000256" key="3">
    <source>
        <dbReference type="RuleBase" id="RU361235"/>
    </source>
</evidence>
<feature type="chain" id="PRO_5041768012" description="Carboxylic ester hydrolase" evidence="3">
    <location>
        <begin position="23"/>
        <end position="546"/>
    </location>
</feature>
<evidence type="ECO:0000313" key="5">
    <source>
        <dbReference type="EMBL" id="MDJ1479591.1"/>
    </source>
</evidence>
<dbReference type="InterPro" id="IPR002018">
    <property type="entry name" value="CarbesteraseB"/>
</dbReference>
<name>A0AAE3QMD2_9BACT</name>
<feature type="domain" description="Carboxylesterase type B" evidence="4">
    <location>
        <begin position="39"/>
        <end position="528"/>
    </location>
</feature>
<evidence type="ECO:0000256" key="1">
    <source>
        <dbReference type="ARBA" id="ARBA00005964"/>
    </source>
</evidence>
<dbReference type="RefSeq" id="WP_313975922.1">
    <property type="nucleotide sequence ID" value="NZ_JASJOS010000002.1"/>
</dbReference>
<dbReference type="PROSITE" id="PS00122">
    <property type="entry name" value="CARBOXYLESTERASE_B_1"/>
    <property type="match status" value="1"/>
</dbReference>
<reference evidence="5" key="1">
    <citation type="submission" date="2023-05" db="EMBL/GenBank/DDBJ databases">
        <authorList>
            <person name="Zhang X."/>
        </authorList>
    </citation>
    <scope>NUCLEOTIDE SEQUENCE</scope>
    <source>
        <strain evidence="5">YF14B1</strain>
    </source>
</reference>
<evidence type="ECO:0000313" key="6">
    <source>
        <dbReference type="Proteomes" id="UP001241110"/>
    </source>
</evidence>
<dbReference type="InterPro" id="IPR050309">
    <property type="entry name" value="Type-B_Carboxylest/Lipase"/>
</dbReference>
<feature type="signal peptide" evidence="3">
    <location>
        <begin position="1"/>
        <end position="22"/>
    </location>
</feature>
<evidence type="ECO:0000259" key="4">
    <source>
        <dbReference type="Pfam" id="PF00135"/>
    </source>
</evidence>
<dbReference type="Gene3D" id="3.40.50.1820">
    <property type="entry name" value="alpha/beta hydrolase"/>
    <property type="match status" value="1"/>
</dbReference>
<dbReference type="InterPro" id="IPR029058">
    <property type="entry name" value="AB_hydrolase_fold"/>
</dbReference>